<dbReference type="RefSeq" id="WP_330931358.1">
    <property type="nucleotide sequence ID" value="NZ_CP119075.1"/>
</dbReference>
<feature type="chain" id="PRO_5042019897" description="Lipoprotein" evidence="2">
    <location>
        <begin position="19"/>
        <end position="104"/>
    </location>
</feature>
<evidence type="ECO:0000256" key="2">
    <source>
        <dbReference type="SAM" id="SignalP"/>
    </source>
</evidence>
<dbReference type="EMBL" id="CP119075">
    <property type="protein sequence ID" value="WED67095.1"/>
    <property type="molecule type" value="Genomic_DNA"/>
</dbReference>
<gene>
    <name evidence="3" type="ORF">PXH66_09550</name>
</gene>
<evidence type="ECO:0000313" key="4">
    <source>
        <dbReference type="Proteomes" id="UP001218638"/>
    </source>
</evidence>
<dbReference type="Proteomes" id="UP001218638">
    <property type="component" value="Chromosome"/>
</dbReference>
<feature type="region of interest" description="Disordered" evidence="1">
    <location>
        <begin position="57"/>
        <end position="79"/>
    </location>
</feature>
<evidence type="ECO:0000313" key="3">
    <source>
        <dbReference type="EMBL" id="WED67095.1"/>
    </source>
</evidence>
<keyword evidence="2" id="KW-0732">Signal</keyword>
<name>A0AAF0I5L0_9BACT</name>
<organism evidence="3 4">
    <name type="scientific">Synoicihabitans lomoniglobus</name>
    <dbReference type="NCBI Taxonomy" id="2909285"/>
    <lineage>
        <taxon>Bacteria</taxon>
        <taxon>Pseudomonadati</taxon>
        <taxon>Verrucomicrobiota</taxon>
        <taxon>Opitutia</taxon>
        <taxon>Opitutales</taxon>
        <taxon>Opitutaceae</taxon>
        <taxon>Synoicihabitans</taxon>
    </lineage>
</organism>
<dbReference type="KEGG" id="slom:PXH66_09550"/>
<evidence type="ECO:0008006" key="5">
    <source>
        <dbReference type="Google" id="ProtNLM"/>
    </source>
</evidence>
<feature type="signal peptide" evidence="2">
    <location>
        <begin position="1"/>
        <end position="18"/>
    </location>
</feature>
<accession>A0AAF0I5L0</accession>
<protein>
    <recommendedName>
        <fullName evidence="5">Lipoprotein</fullName>
    </recommendedName>
</protein>
<reference evidence="3" key="1">
    <citation type="submission" date="2023-03" db="EMBL/GenBank/DDBJ databases">
        <title>Lomoglobus Profundus gen. nov., sp. nov., a novel member of the phylum Verrucomicrobia, isolated from deep-marine sediment of South China Sea.</title>
        <authorList>
            <person name="Ahmad T."/>
            <person name="Ishaq S.E."/>
            <person name="Wang F."/>
        </authorList>
    </citation>
    <scope>NUCLEOTIDE SEQUENCE</scope>
    <source>
        <strain evidence="3">LMO-M01</strain>
    </source>
</reference>
<sequence length="104" mass="10724">MKRSLRPLALFTAALTCAELFTGCASVRRDDKTKDTRSYELVEVVGSRIRQKVYAGEAPPPTMAPVGMTGPHSGAVTTNQNQSAAIGVKPGAGSASYVGARGGG</sequence>
<evidence type="ECO:0000256" key="1">
    <source>
        <dbReference type="SAM" id="MobiDB-lite"/>
    </source>
</evidence>
<keyword evidence="4" id="KW-1185">Reference proteome</keyword>
<dbReference type="AlphaFoldDB" id="A0AAF0I5L0"/>
<proteinExistence type="predicted"/>